<keyword evidence="1" id="KW-0862">Zinc</keyword>
<feature type="domain" description="CCHC-type" evidence="2">
    <location>
        <begin position="102"/>
        <end position="117"/>
    </location>
</feature>
<dbReference type="GO" id="GO:0008270">
    <property type="term" value="F:zinc ion binding"/>
    <property type="evidence" value="ECO:0007669"/>
    <property type="project" value="UniProtKB-KW"/>
</dbReference>
<dbReference type="Gene3D" id="3.30.420.10">
    <property type="entry name" value="Ribonuclease H-like superfamily/Ribonuclease H"/>
    <property type="match status" value="1"/>
</dbReference>
<feature type="domain" description="Integrase catalytic" evidence="3">
    <location>
        <begin position="312"/>
        <end position="471"/>
    </location>
</feature>
<name>F0WZZ7_9STRA</name>
<gene>
    <name evidence="4" type="primary">AlNc14C452G11739</name>
    <name evidence="4" type="ORF">ALNC14_132220</name>
</gene>
<dbReference type="PROSITE" id="PS50158">
    <property type="entry name" value="ZF_CCHC"/>
    <property type="match status" value="1"/>
</dbReference>
<dbReference type="SUPFAM" id="SSF53098">
    <property type="entry name" value="Ribonuclease H-like"/>
    <property type="match status" value="1"/>
</dbReference>
<dbReference type="InterPro" id="IPR012337">
    <property type="entry name" value="RNaseH-like_sf"/>
</dbReference>
<dbReference type="HOGENOM" id="CLU_580643_0_0_1"/>
<keyword evidence="1" id="KW-0479">Metal-binding</keyword>
<accession>F0WZZ7</accession>
<dbReference type="PANTHER" id="PTHR42648:SF28">
    <property type="entry name" value="TRANSPOSON-ENCODED PROTEIN WITH RIBONUCLEASE H-LIKE AND RETROVIRUS ZINC FINGER-LIKE DOMAINS"/>
    <property type="match status" value="1"/>
</dbReference>
<organism evidence="4">
    <name type="scientific">Albugo laibachii Nc14</name>
    <dbReference type="NCBI Taxonomy" id="890382"/>
    <lineage>
        <taxon>Eukaryota</taxon>
        <taxon>Sar</taxon>
        <taxon>Stramenopiles</taxon>
        <taxon>Oomycota</taxon>
        <taxon>Peronosporomycetes</taxon>
        <taxon>Albuginales</taxon>
        <taxon>Albuginaceae</taxon>
        <taxon>Albugo</taxon>
    </lineage>
</organism>
<dbReference type="EMBL" id="FR824495">
    <property type="protein sequence ID" value="CCA27078.1"/>
    <property type="molecule type" value="Genomic_DNA"/>
</dbReference>
<dbReference type="GO" id="GO:0015074">
    <property type="term" value="P:DNA integration"/>
    <property type="evidence" value="ECO:0007669"/>
    <property type="project" value="InterPro"/>
</dbReference>
<reference evidence="4" key="2">
    <citation type="submission" date="2011-02" db="EMBL/GenBank/DDBJ databases">
        <authorList>
            <person name="MacLean D."/>
        </authorList>
    </citation>
    <scope>NUCLEOTIDE SEQUENCE</scope>
</reference>
<dbReference type="InterPro" id="IPR036397">
    <property type="entry name" value="RNaseH_sf"/>
</dbReference>
<dbReference type="SUPFAM" id="SSF57756">
    <property type="entry name" value="Retrovirus zinc finger-like domains"/>
    <property type="match status" value="1"/>
</dbReference>
<sequence length="471" mass="53321">MELERLVMEMRYTKCETSEEDTCATMLQSLPALYEGLIQAFTMTAVQFRFSDLVSKLLAEEVRQNESSRIEETTAMFVNKKKNKRIATMQNEGRQEGFLGACFKCERIGHYARDCRSSGKASGWDSDQSNVAFNVSEGVTSENWIMDSGASEHMSKSGANLKVLGYETVGLRLWTGTKWINARLENTLHIQDLSKNLFSLTAATARTMTVKITRNECIVDCDGVPVATARKEGTLLYLNTEPGDDCHLVENESDLCHRRPEHASYGTINKIIKNGLTRGTGISSMNTCNVCAIAKQVRTTFNSTIEESEARESTRSDNIVCFDIMGPINPKSRSVYQYVVSFILMKSRYTLLYPLRKKSELPEVFKKFYNDLKTMTDIKVKILRSDNGGEYNYASMNAFCNKMHIKKEYTVPYNPEQNGMAERINRTLIEMSRCMLKDSSLSKSYWCEAMMTAVDIRNVLPDSSDLNSCPF</sequence>
<reference evidence="4" key="1">
    <citation type="journal article" date="2011" name="PLoS Biol.">
        <title>Gene gain and loss during evolution of obligate parasitism in the white rust pathogen of Arabidopsis thaliana.</title>
        <authorList>
            <person name="Kemen E."/>
            <person name="Gardiner A."/>
            <person name="Schultz-Larsen T."/>
            <person name="Kemen A.C."/>
            <person name="Balmuth A.L."/>
            <person name="Robert-Seilaniantz A."/>
            <person name="Bailey K."/>
            <person name="Holub E."/>
            <person name="Studholme D.J."/>
            <person name="Maclean D."/>
            <person name="Jones J.D."/>
        </authorList>
    </citation>
    <scope>NUCLEOTIDE SEQUENCE</scope>
</reference>
<dbReference type="InterPro" id="IPR036875">
    <property type="entry name" value="Znf_CCHC_sf"/>
</dbReference>
<proteinExistence type="predicted"/>
<evidence type="ECO:0000259" key="3">
    <source>
        <dbReference type="PROSITE" id="PS50994"/>
    </source>
</evidence>
<evidence type="ECO:0000256" key="1">
    <source>
        <dbReference type="PROSITE-ProRule" id="PRU00047"/>
    </source>
</evidence>
<dbReference type="SMART" id="SM00343">
    <property type="entry name" value="ZnF_C2HC"/>
    <property type="match status" value="1"/>
</dbReference>
<evidence type="ECO:0000313" key="4">
    <source>
        <dbReference type="EMBL" id="CCA27078.1"/>
    </source>
</evidence>
<dbReference type="PROSITE" id="PS50994">
    <property type="entry name" value="INTEGRASE"/>
    <property type="match status" value="1"/>
</dbReference>
<dbReference type="Pfam" id="PF00098">
    <property type="entry name" value="zf-CCHC"/>
    <property type="match status" value="1"/>
</dbReference>
<dbReference type="Pfam" id="PF13976">
    <property type="entry name" value="gag_pre-integrs"/>
    <property type="match status" value="1"/>
</dbReference>
<dbReference type="AlphaFoldDB" id="F0WZZ7"/>
<evidence type="ECO:0000259" key="2">
    <source>
        <dbReference type="PROSITE" id="PS50158"/>
    </source>
</evidence>
<dbReference type="InterPro" id="IPR039537">
    <property type="entry name" value="Retrotran_Ty1/copia-like"/>
</dbReference>
<dbReference type="GO" id="GO:0003676">
    <property type="term" value="F:nucleic acid binding"/>
    <property type="evidence" value="ECO:0007669"/>
    <property type="project" value="InterPro"/>
</dbReference>
<dbReference type="InterPro" id="IPR025724">
    <property type="entry name" value="GAG-pre-integrase_dom"/>
</dbReference>
<dbReference type="Pfam" id="PF14223">
    <property type="entry name" value="Retrotran_gag_2"/>
    <property type="match status" value="1"/>
</dbReference>
<keyword evidence="1" id="KW-0863">Zinc-finger</keyword>
<dbReference type="PANTHER" id="PTHR42648">
    <property type="entry name" value="TRANSPOSASE, PUTATIVE-RELATED"/>
    <property type="match status" value="1"/>
</dbReference>
<protein>
    <submittedName>
        <fullName evidence="4">PREDICTED: similar to Copia protein (Gagintpol protein) putative</fullName>
    </submittedName>
</protein>
<dbReference type="InterPro" id="IPR001878">
    <property type="entry name" value="Znf_CCHC"/>
</dbReference>
<dbReference type="InterPro" id="IPR001584">
    <property type="entry name" value="Integrase_cat-core"/>
</dbReference>